<keyword evidence="1" id="KW-0819">tRNA processing</keyword>
<dbReference type="GO" id="GO:0030681">
    <property type="term" value="C:multimeric ribonuclease P complex"/>
    <property type="evidence" value="ECO:0007669"/>
    <property type="project" value="TreeGrafter"/>
</dbReference>
<organism evidence="3">
    <name type="scientific">Hyalomma excavatum</name>
    <dbReference type="NCBI Taxonomy" id="257692"/>
    <lineage>
        <taxon>Eukaryota</taxon>
        <taxon>Metazoa</taxon>
        <taxon>Ecdysozoa</taxon>
        <taxon>Arthropoda</taxon>
        <taxon>Chelicerata</taxon>
        <taxon>Arachnida</taxon>
        <taxon>Acari</taxon>
        <taxon>Parasitiformes</taxon>
        <taxon>Ixodida</taxon>
        <taxon>Ixodoidea</taxon>
        <taxon>Ixodidae</taxon>
        <taxon>Hyalomminae</taxon>
        <taxon>Hyalomma</taxon>
    </lineage>
</organism>
<proteinExistence type="evidence at transcript level"/>
<dbReference type="GO" id="GO:0001682">
    <property type="term" value="P:tRNA 5'-leader removal"/>
    <property type="evidence" value="ECO:0007669"/>
    <property type="project" value="TreeGrafter"/>
</dbReference>
<dbReference type="SUPFAM" id="SSF160350">
    <property type="entry name" value="Rnp2-like"/>
    <property type="match status" value="1"/>
</dbReference>
<dbReference type="AlphaFoldDB" id="A0A131XJQ9"/>
<name>A0A131XJQ9_9ACAR</name>
<dbReference type="GO" id="GO:0005730">
    <property type="term" value="C:nucleolus"/>
    <property type="evidence" value="ECO:0007669"/>
    <property type="project" value="TreeGrafter"/>
</dbReference>
<dbReference type="PANTHER" id="PTHR15441">
    <property type="entry name" value="RIBONUCLEASE P PROTEIN SUBUNIT P14"/>
    <property type="match status" value="1"/>
</dbReference>
<evidence type="ECO:0000313" key="3">
    <source>
        <dbReference type="EMBL" id="JAP65926.1"/>
    </source>
</evidence>
<feature type="domain" description="Ribonucleases P/MRP subunit Pop8-like" evidence="2">
    <location>
        <begin position="16"/>
        <end position="87"/>
    </location>
</feature>
<evidence type="ECO:0000259" key="2">
    <source>
        <dbReference type="Pfam" id="PF20976"/>
    </source>
</evidence>
<reference evidence="3" key="1">
    <citation type="journal article" date="2017" name="Ticks Tick Borne Dis.">
        <title>An insight into the sialome of Hyalomma excavatum.</title>
        <authorList>
            <person name="Ribeiro J.M."/>
            <person name="Slovak M."/>
            <person name="Francischetti I.M."/>
        </authorList>
    </citation>
    <scope>NUCLEOTIDE SEQUENCE</scope>
    <source>
        <strain evidence="3">Samish</strain>
        <tissue evidence="3">Salivary glands</tissue>
    </source>
</reference>
<accession>A0A131XJQ9</accession>
<dbReference type="InterPro" id="IPR049128">
    <property type="entry name" value="Pop8-like_dom"/>
</dbReference>
<dbReference type="GO" id="GO:0033204">
    <property type="term" value="F:ribonuclease P RNA binding"/>
    <property type="evidence" value="ECO:0007669"/>
    <property type="project" value="TreeGrafter"/>
</dbReference>
<dbReference type="Gene3D" id="3.30.70.3250">
    <property type="entry name" value="Ribonuclease P, Pop5 subunit"/>
    <property type="match status" value="1"/>
</dbReference>
<evidence type="ECO:0000256" key="1">
    <source>
        <dbReference type="ARBA" id="ARBA00022694"/>
    </source>
</evidence>
<protein>
    <submittedName>
        <fullName evidence="3">Putative ribonuclease p 14 subunit</fullName>
    </submittedName>
</protein>
<dbReference type="EMBL" id="GEFH01002655">
    <property type="protein sequence ID" value="JAP65926.1"/>
    <property type="molecule type" value="mRNA"/>
</dbReference>
<sequence>MESTIRNFRTVCRTQYVYMDVSLHFEEPGEDVDAAMFKYIIQQALKRSFGEVGASIVVDVLKFREEDLRAYLRVLSSNLTKLWSSLTLTSCYNGRQCSFRVYKVSPSLASLAVSSSHYQHVPVEEAAGDE</sequence>
<dbReference type="Pfam" id="PF20976">
    <property type="entry name" value="Pop8"/>
    <property type="match status" value="1"/>
</dbReference>
<dbReference type="InterPro" id="IPR038085">
    <property type="entry name" value="Rnp2-like_sf"/>
</dbReference>
<dbReference type="PANTHER" id="PTHR15441:SF1">
    <property type="entry name" value="RIBONUCLEASE P PROTEIN SUBUNIT P14"/>
    <property type="match status" value="1"/>
</dbReference>